<evidence type="ECO:0000313" key="2">
    <source>
        <dbReference type="Proteomes" id="UP001206483"/>
    </source>
</evidence>
<protein>
    <submittedName>
        <fullName evidence="1">Uncharacterized protein</fullName>
    </submittedName>
</protein>
<organism evidence="1 2">
    <name type="scientific">Kitasatospora paracochleata</name>
    <dbReference type="NCBI Taxonomy" id="58354"/>
    <lineage>
        <taxon>Bacteria</taxon>
        <taxon>Bacillati</taxon>
        <taxon>Actinomycetota</taxon>
        <taxon>Actinomycetes</taxon>
        <taxon>Kitasatosporales</taxon>
        <taxon>Streptomycetaceae</taxon>
        <taxon>Kitasatospora</taxon>
    </lineage>
</organism>
<dbReference type="EMBL" id="JAMZDX010000004">
    <property type="protein sequence ID" value="MCP2310900.1"/>
    <property type="molecule type" value="Genomic_DNA"/>
</dbReference>
<evidence type="ECO:0000313" key="1">
    <source>
        <dbReference type="EMBL" id="MCP2310900.1"/>
    </source>
</evidence>
<comment type="caution">
    <text evidence="1">The sequence shown here is derived from an EMBL/GenBank/DDBJ whole genome shotgun (WGS) entry which is preliminary data.</text>
</comment>
<sequence>MIDLAALRRVRIRRGTVVHEVPDGRPLRTACGKP</sequence>
<dbReference type="Proteomes" id="UP001206483">
    <property type="component" value="Unassembled WGS sequence"/>
</dbReference>
<accession>A0ABT1J0F3</accession>
<keyword evidence="2" id="KW-1185">Reference proteome</keyword>
<reference evidence="1 2" key="1">
    <citation type="submission" date="2022-06" db="EMBL/GenBank/DDBJ databases">
        <title>Sequencing the genomes of 1000 actinobacteria strains.</title>
        <authorList>
            <person name="Klenk H.-P."/>
        </authorList>
    </citation>
    <scope>NUCLEOTIDE SEQUENCE [LARGE SCALE GENOMIC DNA]</scope>
    <source>
        <strain evidence="1 2">DSM 41656</strain>
    </source>
</reference>
<proteinExistence type="predicted"/>
<gene>
    <name evidence="1" type="ORF">FHR36_004063</name>
</gene>
<name>A0ABT1J0F3_9ACTN</name>